<dbReference type="RefSeq" id="WP_093996148.1">
    <property type="nucleotide sequence ID" value="NZ_FXYD01000002.1"/>
</dbReference>
<feature type="domain" description="Autotransporter" evidence="3">
    <location>
        <begin position="2067"/>
        <end position="2319"/>
    </location>
</feature>
<dbReference type="PROSITE" id="PS51208">
    <property type="entry name" value="AUTOTRANSPORTER"/>
    <property type="match status" value="1"/>
</dbReference>
<dbReference type="Pfam" id="PF02494">
    <property type="entry name" value="HYR"/>
    <property type="match status" value="3"/>
</dbReference>
<feature type="domain" description="HYR" evidence="2">
    <location>
        <begin position="1636"/>
        <end position="1721"/>
    </location>
</feature>
<dbReference type="Proteomes" id="UP000203464">
    <property type="component" value="Unassembled WGS sequence"/>
</dbReference>
<dbReference type="Gene3D" id="2.60.40.10">
    <property type="entry name" value="Immunoglobulins"/>
    <property type="match status" value="2"/>
</dbReference>
<dbReference type="InterPro" id="IPR044048">
    <property type="entry name" value="Big_12"/>
</dbReference>
<evidence type="ECO:0000256" key="1">
    <source>
        <dbReference type="ARBA" id="ARBA00022737"/>
    </source>
</evidence>
<dbReference type="SMART" id="SM00869">
    <property type="entry name" value="Autotransporter"/>
    <property type="match status" value="1"/>
</dbReference>
<evidence type="ECO:0000313" key="4">
    <source>
        <dbReference type="EMBL" id="SMX38276.1"/>
    </source>
</evidence>
<dbReference type="Pfam" id="PF19078">
    <property type="entry name" value="Big_12"/>
    <property type="match status" value="3"/>
</dbReference>
<evidence type="ECO:0000259" key="3">
    <source>
        <dbReference type="PROSITE" id="PS51208"/>
    </source>
</evidence>
<protein>
    <submittedName>
        <fullName evidence="4">HYR domain protein</fullName>
    </submittedName>
</protein>
<dbReference type="InterPro" id="IPR013783">
    <property type="entry name" value="Ig-like_fold"/>
</dbReference>
<reference evidence="5" key="1">
    <citation type="submission" date="2017-05" db="EMBL/GenBank/DDBJ databases">
        <authorList>
            <person name="Rodrigo-Torres L."/>
            <person name="Arahal R. D."/>
            <person name="Lucena T."/>
        </authorList>
    </citation>
    <scope>NUCLEOTIDE SEQUENCE [LARGE SCALE GENOMIC DNA]</scope>
    <source>
        <strain evidence="5">CECT 8868</strain>
    </source>
</reference>
<dbReference type="InterPro" id="IPR036709">
    <property type="entry name" value="Autotransporte_beta_dom_sf"/>
</dbReference>
<proteinExistence type="predicted"/>
<dbReference type="Pfam" id="PF25564">
    <property type="entry name" value="DUF7933"/>
    <property type="match status" value="2"/>
</dbReference>
<feature type="domain" description="HYR" evidence="2">
    <location>
        <begin position="1244"/>
        <end position="1331"/>
    </location>
</feature>
<dbReference type="Pfam" id="PF17963">
    <property type="entry name" value="Big_9"/>
    <property type="match status" value="2"/>
</dbReference>
<keyword evidence="5" id="KW-1185">Reference proteome</keyword>
<keyword evidence="1" id="KW-0677">Repeat</keyword>
<organism evidence="4 5">
    <name type="scientific">Octadecabacter ascidiaceicola</name>
    <dbReference type="NCBI Taxonomy" id="1655543"/>
    <lineage>
        <taxon>Bacteria</taxon>
        <taxon>Pseudomonadati</taxon>
        <taxon>Pseudomonadota</taxon>
        <taxon>Alphaproteobacteria</taxon>
        <taxon>Rhodobacterales</taxon>
        <taxon>Roseobacteraceae</taxon>
        <taxon>Octadecabacter</taxon>
    </lineage>
</organism>
<dbReference type="OrthoDB" id="9773411at2"/>
<dbReference type="InterPro" id="IPR057693">
    <property type="entry name" value="DUF7933"/>
</dbReference>
<evidence type="ECO:0000259" key="2">
    <source>
        <dbReference type="PROSITE" id="PS50825"/>
    </source>
</evidence>
<name>A0A238K8I5_9RHOB</name>
<dbReference type="InterPro" id="IPR043555">
    <property type="entry name" value="SRPX-like"/>
</dbReference>
<sequence length="2319" mass="236988">MTRQNCLRTQQRWMASATMLLVVVLGLSVGSARPVEAQAICQSPITRSVVNITANGCQSQLPSAGVDYWQVNSLSSSGDFRIGVRYAGLTSEAILLITKFGTNIVPVRCNGPNCATATRCQIGVSCVFSAQLGRNGVEFTASGGAGTELFTVGPVIVSGPLFGGQATADWSMTFPNGSQIAPGQIQPVRFAVHANTLLEGLGNGSFDIGPGLIDPGLFPAQLPADGFCGPGSTARSDGTIVRFRGLTLAGASSCNFDFGIGALGNLTGGTVNFLTSPLTITVNGEQRALPAQARNLTKLSGQLPILSIDTPDIVQNGAVMEIGFRYASPYINSGHTNGSFDFDPVAFAPGLTIVQEPQFTNCGPATSTVVSATLRHIRSIDVSNGGFCQIRMSVKVPTPAYRTNYSLITGPIGGSLGGVIHVDSTPPVQHFTVAGSNENLRPATMTMQVNPPDALGGVQRRIRYNISLPAGLPTPGNISFDHNTAHLAAGVTLDTGSLPLNPCGAGSSITSAGGAGFFTLNNGRLLPGQSCSFEVAINVPVGLAPGSYTQLTSPVRSTVSEVPLTSPAATAPWSVTSPDAATLAMQLIPASAVAGAARSIRYTVNLPASGPQPDRIEFDHDVAFFVPEVMFDTSNVPSNPCGAGSSFVSYGSASQYQLLGGKVAPGASCTFDVPILTAGVAPGNYEQRTSSLRTVIGATTFTSPAASSTLTVAVPPLPSEPATLALQILPEHARAGEPRTFRYTLTLPANVNPAQSIGFSHNTAFEAPGVTVDLANTNTTDPCGAGSSLNVTSGSGVFELVGGTLEAGTECSFDVTVDVPNTTPAKQIYSRTSQVITVAAGQTLTSPLVVTRWVVVTPFLTGATLDMQVTPASAPANARRTITYTISIPTNAPPLSNAVFGHDIDHVAPSTLAQQGIFFDHPSLPTSMCGTGTLLHSVTSVRQGSGFNLANLELTPGFTCTFSAAFDIPDAVAAGLAPGTYSIPTRAIRIANTQDEVLSAAQGTFTVVGPTTGLVPLEMSTHIDGGPLRVGSPVDYVVTVSNPNGVDVTNADMAVGLGTPSVPFVTPTGMSVSFSGFNGGCTGGPAAAPGGAMGFIASGVTVPANSTCTATGQVQVDGTVPVSSYPVTGFTDFTDSVLGDFPKVFSRLTPIVVAAPDTEAPVLTAPSNQTANTDAGQAFARLDVTGLGSVTDDSGSVPAITYRVGASVLSGPFDFPIGDAVVTMDAVDAVGNVAKQVSFTVTVTDNEAPVISVTPPTPVTAAFGASTASVSFTASATDNSGDPVTLVFELANSQPITSPHDFPIGTTAVTVRATDNAGNAVTESFDVVVNASTLLPPVATDNRYVVAGTNAGGPSVTLAGNVIADQIPDSDPDASGSTGLIAVLVSGPSGGPAGAVLSLNPDGSFTYAFANNTPGSPQDSASFTYRVTDPDSLQSNTATVTITIHAVPNTPNTAPVARNDSFSVFGGAALNGNVLDDNGAGADADPDSNPDPLSVLLARDVADGTLSLRSDGSFSYTPNAGFAGTDGFEYTLTDGAGTATGVVAITVSRPPDTTPPVITVPADIAMNTDAGQATAAVTYSVSASDDVDGDISASVTLSHPSGTVFPIGTTTVTADVSDASGNAATQVSFTVTVTDNEVPVISVTAPAPVSVPIGVASASVAFSAGVSDNSGASVTLVFELANSQPITSPHDFPVGTTTVTVRATDGSGNEATRDFDVVVTDGTPPTIALSADTTTLRAGQTATITFKLSANATDFEETDVAVTGGTLSGFSGSGRSYGASFTPDRNSSAEGRINVASGRFTDATGNANADGADADNTLIIVIDTVRPSAAISTLSGPSNGVFTATITLSEPSTDFAVDDLVLVNAAAVFAGSGDTYTVTLTPQGNGPLSVTVATSSFSDAAGNRNAARSNTQSAVFDGTPPTVEITGLPETFSDQAILAANITFSEPVTGFEAEDLSLGNATSISLSGSGARYFVRIRPTGRGDITMQVPANAAQDGAGNGNLASSLVIARNETVEKTQRQIAQFMAGRANQLVTNQPDLTCHLRQSCAGGSTETRVTRGQLSFNFNSRPEWPVWFQLSGTRTSDGSANSDYLFGAFGSHRAINDNTLVGGVFEFDHVGQSDGASKIEGTGWLVGPYYVTRLPNQPLYFEGRLLAGMSHNRIQPFGTYTDNFETRRVLALLKVSGQLEYGETTLIPSLAGSYTTDTQLAYTDSLGNRIPEQGIELGQLELGLDFETPATILGQLWTLGGGASAIYSTTSGSGAAQSVVTSYNGGRARLELSGSTQFDNGARLNLGASYDGIGAPEFEAIGLEIGFQWEF</sequence>
<dbReference type="InterPro" id="IPR003410">
    <property type="entry name" value="HYR_dom"/>
</dbReference>
<dbReference type="Gene3D" id="2.60.40.3440">
    <property type="match status" value="1"/>
</dbReference>
<evidence type="ECO:0000313" key="5">
    <source>
        <dbReference type="Proteomes" id="UP000203464"/>
    </source>
</evidence>
<dbReference type="PANTHER" id="PTHR46343:SF2">
    <property type="entry name" value="SUSHI_VON WILLEBRAND FACTOR TYPE A_EGF_PENTRAXIN DOMAIN-CONTAINING 1"/>
    <property type="match status" value="1"/>
</dbReference>
<dbReference type="SUPFAM" id="SSF103515">
    <property type="entry name" value="Autotransporter"/>
    <property type="match status" value="1"/>
</dbReference>
<gene>
    <name evidence="4" type="ORF">OCA8868_01770</name>
</gene>
<dbReference type="InterPro" id="IPR005546">
    <property type="entry name" value="Autotransporte_beta"/>
</dbReference>
<dbReference type="PANTHER" id="PTHR46343">
    <property type="entry name" value="HYR DOMAIN-CONTAINING PROTEIN"/>
    <property type="match status" value="1"/>
</dbReference>
<dbReference type="EMBL" id="FXYD01000002">
    <property type="protein sequence ID" value="SMX38276.1"/>
    <property type="molecule type" value="Genomic_DNA"/>
</dbReference>
<accession>A0A238K8I5</accession>
<feature type="domain" description="HYR" evidence="2">
    <location>
        <begin position="1551"/>
        <end position="1635"/>
    </location>
</feature>
<dbReference type="PROSITE" id="PS50825">
    <property type="entry name" value="HYR"/>
    <property type="match status" value="3"/>
</dbReference>
<dbReference type="Gene3D" id="2.40.128.130">
    <property type="entry name" value="Autotransporter beta-domain"/>
    <property type="match status" value="1"/>
</dbReference>